<evidence type="ECO:0000313" key="3">
    <source>
        <dbReference type="EMBL" id="GMR43331.1"/>
    </source>
</evidence>
<feature type="chain" id="PRO_5042966523" evidence="2">
    <location>
        <begin position="21"/>
        <end position="125"/>
    </location>
</feature>
<feature type="signal peptide" evidence="2">
    <location>
        <begin position="1"/>
        <end position="20"/>
    </location>
</feature>
<dbReference type="AlphaFoldDB" id="A0AAN4ZQQ8"/>
<comment type="caution">
    <text evidence="3">The sequence shown here is derived from an EMBL/GenBank/DDBJ whole genome shotgun (WGS) entry which is preliminary data.</text>
</comment>
<evidence type="ECO:0000256" key="2">
    <source>
        <dbReference type="SAM" id="SignalP"/>
    </source>
</evidence>
<keyword evidence="4" id="KW-1185">Reference proteome</keyword>
<evidence type="ECO:0000256" key="1">
    <source>
        <dbReference type="SAM" id="MobiDB-lite"/>
    </source>
</evidence>
<feature type="compositionally biased region" description="Polar residues" evidence="1">
    <location>
        <begin position="86"/>
        <end position="99"/>
    </location>
</feature>
<accession>A0AAN4ZQQ8</accession>
<organism evidence="3 4">
    <name type="scientific">Pristionchus mayeri</name>
    <dbReference type="NCBI Taxonomy" id="1317129"/>
    <lineage>
        <taxon>Eukaryota</taxon>
        <taxon>Metazoa</taxon>
        <taxon>Ecdysozoa</taxon>
        <taxon>Nematoda</taxon>
        <taxon>Chromadorea</taxon>
        <taxon>Rhabditida</taxon>
        <taxon>Rhabditina</taxon>
        <taxon>Diplogasteromorpha</taxon>
        <taxon>Diplogasteroidea</taxon>
        <taxon>Neodiplogasteridae</taxon>
        <taxon>Pristionchus</taxon>
    </lineage>
</organism>
<protein>
    <submittedName>
        <fullName evidence="3">Uncharacterized protein</fullName>
    </submittedName>
</protein>
<keyword evidence="2" id="KW-0732">Signal</keyword>
<evidence type="ECO:0000313" key="4">
    <source>
        <dbReference type="Proteomes" id="UP001328107"/>
    </source>
</evidence>
<sequence length="125" mass="12819">MFKFVVLLALLTIVAVSVSASDVAGPVAEGTLRKAEDTIATRNYTTFADKNYTRPTTSPPTTVSPNGSLTLTNVTSPASSPPPVSLNLTSNGLTNVTSPEASSLEKKSSSVVSFVAALAILSAAF</sequence>
<gene>
    <name evidence="3" type="ORF">PMAYCL1PPCAC_13526</name>
</gene>
<name>A0AAN4ZQQ8_9BILA</name>
<feature type="region of interest" description="Disordered" evidence="1">
    <location>
        <begin position="50"/>
        <end position="102"/>
    </location>
</feature>
<dbReference type="Proteomes" id="UP001328107">
    <property type="component" value="Unassembled WGS sequence"/>
</dbReference>
<reference evidence="4" key="1">
    <citation type="submission" date="2022-10" db="EMBL/GenBank/DDBJ databases">
        <title>Genome assembly of Pristionchus species.</title>
        <authorList>
            <person name="Yoshida K."/>
            <person name="Sommer R.J."/>
        </authorList>
    </citation>
    <scope>NUCLEOTIDE SEQUENCE [LARGE SCALE GENOMIC DNA]</scope>
    <source>
        <strain evidence="4">RS5460</strain>
    </source>
</reference>
<proteinExistence type="predicted"/>
<feature type="compositionally biased region" description="Low complexity" evidence="1">
    <location>
        <begin position="55"/>
        <end position="65"/>
    </location>
</feature>
<feature type="compositionally biased region" description="Polar residues" evidence="1">
    <location>
        <begin position="66"/>
        <end position="75"/>
    </location>
</feature>
<dbReference type="EMBL" id="BTRK01000003">
    <property type="protein sequence ID" value="GMR43331.1"/>
    <property type="molecule type" value="Genomic_DNA"/>
</dbReference>